<evidence type="ECO:0000313" key="2">
    <source>
        <dbReference type="EMBL" id="MCI19501.1"/>
    </source>
</evidence>
<proteinExistence type="predicted"/>
<sequence>MAKPYAVGLLSAMAAATGLISLIKGAKTLNDIDNSPHGKNVFENIKKREDEKQSEIAQKTAEFNQMKALHEA</sequence>
<dbReference type="Pfam" id="PF12037">
    <property type="entry name" value="ATAD3_N"/>
    <property type="match status" value="1"/>
</dbReference>
<feature type="domain" description="ATPase family AAA" evidence="1">
    <location>
        <begin position="21"/>
        <end position="71"/>
    </location>
</feature>
<organism evidence="2 3">
    <name type="scientific">Trifolium medium</name>
    <dbReference type="NCBI Taxonomy" id="97028"/>
    <lineage>
        <taxon>Eukaryota</taxon>
        <taxon>Viridiplantae</taxon>
        <taxon>Streptophyta</taxon>
        <taxon>Embryophyta</taxon>
        <taxon>Tracheophyta</taxon>
        <taxon>Spermatophyta</taxon>
        <taxon>Magnoliopsida</taxon>
        <taxon>eudicotyledons</taxon>
        <taxon>Gunneridae</taxon>
        <taxon>Pentapetalae</taxon>
        <taxon>rosids</taxon>
        <taxon>fabids</taxon>
        <taxon>Fabales</taxon>
        <taxon>Fabaceae</taxon>
        <taxon>Papilionoideae</taxon>
        <taxon>50 kb inversion clade</taxon>
        <taxon>NPAAA clade</taxon>
        <taxon>Hologalegina</taxon>
        <taxon>IRL clade</taxon>
        <taxon>Trifolieae</taxon>
        <taxon>Trifolium</taxon>
    </lineage>
</organism>
<evidence type="ECO:0000259" key="1">
    <source>
        <dbReference type="Pfam" id="PF12037"/>
    </source>
</evidence>
<keyword evidence="3" id="KW-1185">Reference proteome</keyword>
<dbReference type="AlphaFoldDB" id="A0A392Q594"/>
<comment type="caution">
    <text evidence="2">The sequence shown here is derived from an EMBL/GenBank/DDBJ whole genome shotgun (WGS) entry which is preliminary data.</text>
</comment>
<reference evidence="2 3" key="1">
    <citation type="journal article" date="2018" name="Front. Plant Sci.">
        <title>Red Clover (Trifolium pratense) and Zigzag Clover (T. medium) - A Picture of Genomic Similarities and Differences.</title>
        <authorList>
            <person name="Dluhosova J."/>
            <person name="Istvanek J."/>
            <person name="Nedelnik J."/>
            <person name="Repkova J."/>
        </authorList>
    </citation>
    <scope>NUCLEOTIDE SEQUENCE [LARGE SCALE GENOMIC DNA]</scope>
    <source>
        <strain evidence="3">cv. 10/8</strain>
        <tissue evidence="2">Leaf</tissue>
    </source>
</reference>
<evidence type="ECO:0000313" key="3">
    <source>
        <dbReference type="Proteomes" id="UP000265520"/>
    </source>
</evidence>
<name>A0A392Q594_9FABA</name>
<accession>A0A392Q594</accession>
<feature type="non-terminal residue" evidence="2">
    <location>
        <position position="72"/>
    </location>
</feature>
<protein>
    <submittedName>
        <fullName evidence="2">ATPase family AAA domain-containing protein 3-B-like</fullName>
    </submittedName>
</protein>
<dbReference type="Proteomes" id="UP000265520">
    <property type="component" value="Unassembled WGS sequence"/>
</dbReference>
<dbReference type="InterPro" id="IPR021911">
    <property type="entry name" value="ATAD3_N"/>
</dbReference>
<dbReference type="EMBL" id="LXQA010115092">
    <property type="protein sequence ID" value="MCI19501.1"/>
    <property type="molecule type" value="Genomic_DNA"/>
</dbReference>